<evidence type="ECO:0000256" key="6">
    <source>
        <dbReference type="SAM" id="MobiDB-lite"/>
    </source>
</evidence>
<dbReference type="PANTHER" id="PTHR27002:SF181">
    <property type="entry name" value="RECEPTOR-LIKE SERINE_THREONINE-PROTEIN KINASE"/>
    <property type="match status" value="1"/>
</dbReference>
<keyword evidence="5" id="KW-0067">ATP-binding</keyword>
<reference evidence="9 10" key="1">
    <citation type="submission" date="2024-01" db="EMBL/GenBank/DDBJ databases">
        <title>Genome assemblies of Stephania.</title>
        <authorList>
            <person name="Yang L."/>
        </authorList>
    </citation>
    <scope>NUCLEOTIDE SEQUENCE [LARGE SCALE GENOMIC DNA]</scope>
    <source>
        <strain evidence="9">QJT</strain>
        <tissue evidence="9">Leaf</tissue>
    </source>
</reference>
<evidence type="ECO:0000256" key="4">
    <source>
        <dbReference type="ARBA" id="ARBA00022777"/>
    </source>
</evidence>
<comment type="caution">
    <text evidence="9">The sequence shown here is derived from an EMBL/GenBank/DDBJ whole genome shotgun (WGS) entry which is preliminary data.</text>
</comment>
<accession>A0AAP0K550</accession>
<keyword evidence="4" id="KW-0418">Kinase</keyword>
<dbReference type="InterPro" id="IPR001245">
    <property type="entry name" value="Ser-Thr/Tyr_kinase_cat_dom"/>
</dbReference>
<evidence type="ECO:0000256" key="2">
    <source>
        <dbReference type="ARBA" id="ARBA00022679"/>
    </source>
</evidence>
<dbReference type="InterPro" id="IPR011009">
    <property type="entry name" value="Kinase-like_dom_sf"/>
</dbReference>
<evidence type="ECO:0000259" key="7">
    <source>
        <dbReference type="Pfam" id="PF07714"/>
    </source>
</evidence>
<keyword evidence="2" id="KW-0808">Transferase</keyword>
<feature type="compositionally biased region" description="Basic and acidic residues" evidence="6">
    <location>
        <begin position="25"/>
        <end position="62"/>
    </location>
</feature>
<organism evidence="9 10">
    <name type="scientific">Stephania japonica</name>
    <dbReference type="NCBI Taxonomy" id="461633"/>
    <lineage>
        <taxon>Eukaryota</taxon>
        <taxon>Viridiplantae</taxon>
        <taxon>Streptophyta</taxon>
        <taxon>Embryophyta</taxon>
        <taxon>Tracheophyta</taxon>
        <taxon>Spermatophyta</taxon>
        <taxon>Magnoliopsida</taxon>
        <taxon>Ranunculales</taxon>
        <taxon>Menispermaceae</taxon>
        <taxon>Menispermoideae</taxon>
        <taxon>Cissampelideae</taxon>
        <taxon>Stephania</taxon>
    </lineage>
</organism>
<dbReference type="GO" id="GO:0004674">
    <property type="term" value="F:protein serine/threonine kinase activity"/>
    <property type="evidence" value="ECO:0007669"/>
    <property type="project" value="UniProtKB-KW"/>
</dbReference>
<dbReference type="EMBL" id="JBBNAE010000002">
    <property type="protein sequence ID" value="KAK9145520.1"/>
    <property type="molecule type" value="Genomic_DNA"/>
</dbReference>
<feature type="region of interest" description="Disordered" evidence="6">
    <location>
        <begin position="1"/>
        <end position="62"/>
    </location>
</feature>
<gene>
    <name evidence="9" type="ORF">Sjap_005423</name>
</gene>
<keyword evidence="1" id="KW-0723">Serine/threonine-protein kinase</keyword>
<dbReference type="SUPFAM" id="SSF56112">
    <property type="entry name" value="Protein kinase-like (PK-like)"/>
    <property type="match status" value="1"/>
</dbReference>
<evidence type="ECO:0000259" key="8">
    <source>
        <dbReference type="Pfam" id="PF11883"/>
    </source>
</evidence>
<evidence type="ECO:0000256" key="3">
    <source>
        <dbReference type="ARBA" id="ARBA00022741"/>
    </source>
</evidence>
<dbReference type="Pfam" id="PF07714">
    <property type="entry name" value="PK_Tyr_Ser-Thr"/>
    <property type="match status" value="1"/>
</dbReference>
<dbReference type="PANTHER" id="PTHR27002">
    <property type="entry name" value="RECEPTOR-LIKE SERINE/THREONINE-PROTEIN KINASE SD1-8"/>
    <property type="match status" value="1"/>
</dbReference>
<dbReference type="AlphaFoldDB" id="A0AAP0K550"/>
<keyword evidence="3" id="KW-0547">Nucleotide-binding</keyword>
<keyword evidence="10" id="KW-1185">Reference proteome</keyword>
<sequence length="232" mass="26170">MERSRVLPVPTVEFQRGSSSSASKGGDDSRERERERGEAAKTRENVRSRGRDREGEREREIHTYSGGRAVTTQIPNAFGGYMSPEYAAHGLFSMKSDIFSFGLLILEIMSGKQNKGFYYRGGDFNLLGHAWNLWNEEKTLELVDGVMVMEDELSRCEVLRCIQVGLLCVQQRPDDRPTMPSVVMMLGSDTTNLPQPKHPGFYYERSCTDEGPSSSEKFSYGNKVSFTQVEGR</sequence>
<dbReference type="Gene3D" id="1.10.510.10">
    <property type="entry name" value="Transferase(Phosphotransferase) domain 1"/>
    <property type="match status" value="1"/>
</dbReference>
<proteinExistence type="predicted"/>
<dbReference type="Pfam" id="PF11883">
    <property type="entry name" value="DUF3403"/>
    <property type="match status" value="1"/>
</dbReference>
<evidence type="ECO:0000256" key="1">
    <source>
        <dbReference type="ARBA" id="ARBA00022527"/>
    </source>
</evidence>
<feature type="domain" description="S-locus receptor kinase C-terminal" evidence="8">
    <location>
        <begin position="188"/>
        <end position="232"/>
    </location>
</feature>
<name>A0AAP0K550_9MAGN</name>
<evidence type="ECO:0000313" key="9">
    <source>
        <dbReference type="EMBL" id="KAK9145520.1"/>
    </source>
</evidence>
<evidence type="ECO:0000256" key="5">
    <source>
        <dbReference type="ARBA" id="ARBA00022840"/>
    </source>
</evidence>
<dbReference type="Proteomes" id="UP001417504">
    <property type="component" value="Unassembled WGS sequence"/>
</dbReference>
<dbReference type="InterPro" id="IPR021820">
    <property type="entry name" value="S-locus_recpt_kinase_C"/>
</dbReference>
<dbReference type="GO" id="GO:0005886">
    <property type="term" value="C:plasma membrane"/>
    <property type="evidence" value="ECO:0007669"/>
    <property type="project" value="TreeGrafter"/>
</dbReference>
<evidence type="ECO:0000313" key="10">
    <source>
        <dbReference type="Proteomes" id="UP001417504"/>
    </source>
</evidence>
<feature type="domain" description="Serine-threonine/tyrosine-protein kinase catalytic" evidence="7">
    <location>
        <begin position="81"/>
        <end position="185"/>
    </location>
</feature>
<protein>
    <submittedName>
        <fullName evidence="9">Uncharacterized protein</fullName>
    </submittedName>
</protein>
<dbReference type="GO" id="GO:0005524">
    <property type="term" value="F:ATP binding"/>
    <property type="evidence" value="ECO:0007669"/>
    <property type="project" value="UniProtKB-KW"/>
</dbReference>